<dbReference type="Proteomes" id="UP001221142">
    <property type="component" value="Unassembled WGS sequence"/>
</dbReference>
<proteinExistence type="predicted"/>
<comment type="caution">
    <text evidence="1">The sequence shown here is derived from an EMBL/GenBank/DDBJ whole genome shotgun (WGS) entry which is preliminary data.</text>
</comment>
<name>A0AAD7FWW7_9AGAR</name>
<evidence type="ECO:0000313" key="2">
    <source>
        <dbReference type="Proteomes" id="UP001221142"/>
    </source>
</evidence>
<protein>
    <submittedName>
        <fullName evidence="1">Uncharacterized protein</fullName>
    </submittedName>
</protein>
<organism evidence="1 2">
    <name type="scientific">Roridomyces roridus</name>
    <dbReference type="NCBI Taxonomy" id="1738132"/>
    <lineage>
        <taxon>Eukaryota</taxon>
        <taxon>Fungi</taxon>
        <taxon>Dikarya</taxon>
        <taxon>Basidiomycota</taxon>
        <taxon>Agaricomycotina</taxon>
        <taxon>Agaricomycetes</taxon>
        <taxon>Agaricomycetidae</taxon>
        <taxon>Agaricales</taxon>
        <taxon>Marasmiineae</taxon>
        <taxon>Mycenaceae</taxon>
        <taxon>Roridomyces</taxon>
    </lineage>
</organism>
<dbReference type="EMBL" id="JARKIF010000004">
    <property type="protein sequence ID" value="KAJ7642092.1"/>
    <property type="molecule type" value="Genomic_DNA"/>
</dbReference>
<accession>A0AAD7FWW7</accession>
<gene>
    <name evidence="1" type="ORF">FB45DRAFT_365413</name>
</gene>
<keyword evidence="2" id="KW-1185">Reference proteome</keyword>
<evidence type="ECO:0000313" key="1">
    <source>
        <dbReference type="EMBL" id="KAJ7642092.1"/>
    </source>
</evidence>
<reference evidence="1" key="1">
    <citation type="submission" date="2023-03" db="EMBL/GenBank/DDBJ databases">
        <title>Massive genome expansion in bonnet fungi (Mycena s.s.) driven by repeated elements and novel gene families across ecological guilds.</title>
        <authorList>
            <consortium name="Lawrence Berkeley National Laboratory"/>
            <person name="Harder C.B."/>
            <person name="Miyauchi S."/>
            <person name="Viragh M."/>
            <person name="Kuo A."/>
            <person name="Thoen E."/>
            <person name="Andreopoulos B."/>
            <person name="Lu D."/>
            <person name="Skrede I."/>
            <person name="Drula E."/>
            <person name="Henrissat B."/>
            <person name="Morin E."/>
            <person name="Kohler A."/>
            <person name="Barry K."/>
            <person name="LaButti K."/>
            <person name="Morin E."/>
            <person name="Salamov A."/>
            <person name="Lipzen A."/>
            <person name="Mereny Z."/>
            <person name="Hegedus B."/>
            <person name="Baldrian P."/>
            <person name="Stursova M."/>
            <person name="Weitz H."/>
            <person name="Taylor A."/>
            <person name="Grigoriev I.V."/>
            <person name="Nagy L.G."/>
            <person name="Martin F."/>
            <person name="Kauserud H."/>
        </authorList>
    </citation>
    <scope>NUCLEOTIDE SEQUENCE</scope>
    <source>
        <strain evidence="1">9284</strain>
    </source>
</reference>
<sequence length="236" mass="26119">MPVKSHSNWSYTASYEPGASRTVLTIQTVPRHVQRRGPPTVASMQVSNYTVTTPISYHPGKIQCPPAPRIPYLDLAPCISDYLLEDVRSVRQLPPTPLFPVDLEHPGLSSVHTTLLTDHIPALTTISVRDVKNRVLCEVNTGSACPGMTTADFTEFLQYLVQTRLTSYSDLSGVVHASGRPCFLGRGRALGYQEPFRGADLLLGNTLLWTLGMDHRRAWVATVDRPRGSHLWASWS</sequence>
<dbReference type="AlphaFoldDB" id="A0AAD7FWW7"/>